<feature type="region of interest" description="Disordered" evidence="1">
    <location>
        <begin position="15"/>
        <end position="42"/>
    </location>
</feature>
<evidence type="ECO:0000313" key="3">
    <source>
        <dbReference type="Proteomes" id="UP001590951"/>
    </source>
</evidence>
<name>A0ABR4BBN3_9LECA</name>
<evidence type="ECO:0000313" key="2">
    <source>
        <dbReference type="EMBL" id="KAL2054214.1"/>
    </source>
</evidence>
<organism evidence="2 3">
    <name type="scientific">Lepraria finkii</name>
    <dbReference type="NCBI Taxonomy" id="1340010"/>
    <lineage>
        <taxon>Eukaryota</taxon>
        <taxon>Fungi</taxon>
        <taxon>Dikarya</taxon>
        <taxon>Ascomycota</taxon>
        <taxon>Pezizomycotina</taxon>
        <taxon>Lecanoromycetes</taxon>
        <taxon>OSLEUM clade</taxon>
        <taxon>Lecanoromycetidae</taxon>
        <taxon>Lecanorales</taxon>
        <taxon>Lecanorineae</taxon>
        <taxon>Stereocaulaceae</taxon>
        <taxon>Lepraria</taxon>
    </lineage>
</organism>
<keyword evidence="3" id="KW-1185">Reference proteome</keyword>
<reference evidence="2 3" key="1">
    <citation type="submission" date="2024-09" db="EMBL/GenBank/DDBJ databases">
        <title>Rethinking Asexuality: The Enigmatic Case of Functional Sexual Genes in Lepraria (Stereocaulaceae).</title>
        <authorList>
            <person name="Doellman M."/>
            <person name="Sun Y."/>
            <person name="Barcenas-Pena A."/>
            <person name="Lumbsch H.T."/>
            <person name="Grewe F."/>
        </authorList>
    </citation>
    <scope>NUCLEOTIDE SEQUENCE [LARGE SCALE GENOMIC DNA]</scope>
    <source>
        <strain evidence="2 3">Grewe 0041</strain>
    </source>
</reference>
<dbReference type="Proteomes" id="UP001590951">
    <property type="component" value="Unassembled WGS sequence"/>
</dbReference>
<dbReference type="EMBL" id="JBHFEH010000016">
    <property type="protein sequence ID" value="KAL2054214.1"/>
    <property type="molecule type" value="Genomic_DNA"/>
</dbReference>
<sequence>MIPQPQLIQHLEEFDHHDPPEQYHNELGHEQQDLRESHPEHFQHSIDLNPLATQFNAWEDHLRTYPEIERQLDTNAVDSAS</sequence>
<gene>
    <name evidence="2" type="ORF">ABVK25_005355</name>
</gene>
<proteinExistence type="predicted"/>
<protein>
    <submittedName>
        <fullName evidence="2">Uncharacterized protein</fullName>
    </submittedName>
</protein>
<evidence type="ECO:0000256" key="1">
    <source>
        <dbReference type="SAM" id="MobiDB-lite"/>
    </source>
</evidence>
<comment type="caution">
    <text evidence="2">The sequence shown here is derived from an EMBL/GenBank/DDBJ whole genome shotgun (WGS) entry which is preliminary data.</text>
</comment>
<accession>A0ABR4BBN3</accession>